<dbReference type="AlphaFoldDB" id="A0A4S4E669"/>
<keyword evidence="2" id="KW-1133">Transmembrane helix</keyword>
<keyword evidence="2" id="KW-0812">Transmembrane</keyword>
<comment type="caution">
    <text evidence="3">The sequence shown here is derived from an EMBL/GenBank/DDBJ whole genome shotgun (WGS) entry which is preliminary data.</text>
</comment>
<name>A0A4S4E669_CAMSN</name>
<gene>
    <name evidence="3" type="ORF">TEA_015610</name>
</gene>
<feature type="transmembrane region" description="Helical" evidence="2">
    <location>
        <begin position="28"/>
        <end position="48"/>
    </location>
</feature>
<dbReference type="PANTHER" id="PTHR21650">
    <property type="entry name" value="MEMBRALIN/KINETOCHORE PROTEIN NUF2"/>
    <property type="match status" value="1"/>
</dbReference>
<evidence type="ECO:0000256" key="1">
    <source>
        <dbReference type="SAM" id="MobiDB-lite"/>
    </source>
</evidence>
<dbReference type="GO" id="GO:0005783">
    <property type="term" value="C:endoplasmic reticulum"/>
    <property type="evidence" value="ECO:0007669"/>
    <property type="project" value="TreeGrafter"/>
</dbReference>
<feature type="transmembrane region" description="Helical" evidence="2">
    <location>
        <begin position="326"/>
        <end position="346"/>
    </location>
</feature>
<dbReference type="GO" id="GO:0034976">
    <property type="term" value="P:response to endoplasmic reticulum stress"/>
    <property type="evidence" value="ECO:0007669"/>
    <property type="project" value="TreeGrafter"/>
</dbReference>
<feature type="region of interest" description="Disordered" evidence="1">
    <location>
        <begin position="484"/>
        <end position="551"/>
    </location>
</feature>
<protein>
    <submittedName>
        <fullName evidence="3">Uncharacterized protein</fullName>
    </submittedName>
</protein>
<dbReference type="Proteomes" id="UP000306102">
    <property type="component" value="Unassembled WGS sequence"/>
</dbReference>
<proteinExistence type="predicted"/>
<dbReference type="GO" id="GO:1904294">
    <property type="term" value="P:positive regulation of ERAD pathway"/>
    <property type="evidence" value="ECO:0007669"/>
    <property type="project" value="TreeGrafter"/>
</dbReference>
<evidence type="ECO:0000313" key="4">
    <source>
        <dbReference type="Proteomes" id="UP000306102"/>
    </source>
</evidence>
<feature type="transmembrane region" description="Helical" evidence="2">
    <location>
        <begin position="392"/>
        <end position="415"/>
    </location>
</feature>
<dbReference type="STRING" id="542762.A0A4S4E669"/>
<organism evidence="3 4">
    <name type="scientific">Camellia sinensis var. sinensis</name>
    <name type="common">China tea</name>
    <dbReference type="NCBI Taxonomy" id="542762"/>
    <lineage>
        <taxon>Eukaryota</taxon>
        <taxon>Viridiplantae</taxon>
        <taxon>Streptophyta</taxon>
        <taxon>Embryophyta</taxon>
        <taxon>Tracheophyta</taxon>
        <taxon>Spermatophyta</taxon>
        <taxon>Magnoliopsida</taxon>
        <taxon>eudicotyledons</taxon>
        <taxon>Gunneridae</taxon>
        <taxon>Pentapetalae</taxon>
        <taxon>asterids</taxon>
        <taxon>Ericales</taxon>
        <taxon>Theaceae</taxon>
        <taxon>Camellia</taxon>
    </lineage>
</organism>
<accession>A0A4S4E669</accession>
<evidence type="ECO:0000313" key="3">
    <source>
        <dbReference type="EMBL" id="THG10826.1"/>
    </source>
</evidence>
<keyword evidence="2" id="KW-0472">Membrane</keyword>
<sequence length="607" mass="68879">MDPEQTFIRVQERFSQMLTPRIRASLEYIYLFVAITLFCILVVMHANYVQQPGCSSQLTGVETTEAQLIQIKPGCSSQLTGVETTEAQLIQIKITSAGLWSQNVPQYDVIDVPVKETKTENLEVEGGDGLIFLATKSLVNWVGSSAKKDKLTFKFWKPDHEHLESQPETSSSSESSKPDVDDVVLKINKEESRFRFPLLAKESFKAAIVRICRKWHGRLSFCWRHAKRILGGLWNIAGIHLNLDIPKWLHILHLDRLNSYAVFWLEKRSKAFEPTYLYTMEKGYFLLPEASRWQQLLINRLVGYDTILMNSLLSSPGQDYLVTKCGVLMMSLFVFFTTTMSVSFTLRETQTRMLKFTVQLQHHARHRLPTFQLIFVHVIESLVFVPCPHTNIYEVLSSVLFALFSGVSYLFLFIYIRYGFSYLALSTTAAFMQHLILYFWNRFEVPALQRFMQNRRSQFQQHPDFHITSSTILASTLHITRLNTRNPNPVNTDLISGTGPRAGSNPVIPTTNTAELPGLRGQAENDNSNRGPNPLQVAGQPDIPQAETGANAGTMNSFSNLLLWILGGASSEGLNSFLSLFRDVRDQGGQVYPEPARQENHTSQNAQ</sequence>
<feature type="transmembrane region" description="Helical" evidence="2">
    <location>
        <begin position="422"/>
        <end position="440"/>
    </location>
</feature>
<evidence type="ECO:0000256" key="2">
    <source>
        <dbReference type="SAM" id="Phobius"/>
    </source>
</evidence>
<keyword evidence="4" id="KW-1185">Reference proteome</keyword>
<dbReference type="PANTHER" id="PTHR21650:SF4">
    <property type="entry name" value="MEMBRALIN"/>
    <property type="match status" value="1"/>
</dbReference>
<feature type="compositionally biased region" description="Polar residues" evidence="1">
    <location>
        <begin position="484"/>
        <end position="495"/>
    </location>
</feature>
<dbReference type="EMBL" id="SDRB02007664">
    <property type="protein sequence ID" value="THG10826.1"/>
    <property type="molecule type" value="Genomic_DNA"/>
</dbReference>
<reference evidence="3 4" key="1">
    <citation type="journal article" date="2018" name="Proc. Natl. Acad. Sci. U.S.A.">
        <title>Draft genome sequence of Camellia sinensis var. sinensis provides insights into the evolution of the tea genome and tea quality.</title>
        <authorList>
            <person name="Wei C."/>
            <person name="Yang H."/>
            <person name="Wang S."/>
            <person name="Zhao J."/>
            <person name="Liu C."/>
            <person name="Gao L."/>
            <person name="Xia E."/>
            <person name="Lu Y."/>
            <person name="Tai Y."/>
            <person name="She G."/>
            <person name="Sun J."/>
            <person name="Cao H."/>
            <person name="Tong W."/>
            <person name="Gao Q."/>
            <person name="Li Y."/>
            <person name="Deng W."/>
            <person name="Jiang X."/>
            <person name="Wang W."/>
            <person name="Chen Q."/>
            <person name="Zhang S."/>
            <person name="Li H."/>
            <person name="Wu J."/>
            <person name="Wang P."/>
            <person name="Li P."/>
            <person name="Shi C."/>
            <person name="Zheng F."/>
            <person name="Jian J."/>
            <person name="Huang B."/>
            <person name="Shan D."/>
            <person name="Shi M."/>
            <person name="Fang C."/>
            <person name="Yue Y."/>
            <person name="Li F."/>
            <person name="Li D."/>
            <person name="Wei S."/>
            <person name="Han B."/>
            <person name="Jiang C."/>
            <person name="Yin Y."/>
            <person name="Xia T."/>
            <person name="Zhang Z."/>
            <person name="Bennetzen J.L."/>
            <person name="Zhao S."/>
            <person name="Wan X."/>
        </authorList>
    </citation>
    <scope>NUCLEOTIDE SEQUENCE [LARGE SCALE GENOMIC DNA]</scope>
    <source>
        <strain evidence="4">cv. Shuchazao</strain>
        <tissue evidence="3">Leaf</tissue>
    </source>
</reference>